<dbReference type="EMBL" id="CM042055">
    <property type="protein sequence ID" value="KAI3701781.1"/>
    <property type="molecule type" value="Genomic_DNA"/>
</dbReference>
<evidence type="ECO:0000313" key="2">
    <source>
        <dbReference type="Proteomes" id="UP001055879"/>
    </source>
</evidence>
<proteinExistence type="predicted"/>
<gene>
    <name evidence="1" type="ORF">L6452_27119</name>
</gene>
<dbReference type="Proteomes" id="UP001055879">
    <property type="component" value="Linkage Group LG09"/>
</dbReference>
<reference evidence="1 2" key="2">
    <citation type="journal article" date="2022" name="Mol. Ecol. Resour.">
        <title>The genomes of chicory, endive, great burdock and yacon provide insights into Asteraceae paleo-polyploidization history and plant inulin production.</title>
        <authorList>
            <person name="Fan W."/>
            <person name="Wang S."/>
            <person name="Wang H."/>
            <person name="Wang A."/>
            <person name="Jiang F."/>
            <person name="Liu H."/>
            <person name="Zhao H."/>
            <person name="Xu D."/>
            <person name="Zhang Y."/>
        </authorList>
    </citation>
    <scope>NUCLEOTIDE SEQUENCE [LARGE SCALE GENOMIC DNA]</scope>
    <source>
        <strain evidence="2">cv. Niubang</strain>
    </source>
</reference>
<sequence length="841" mass="94423">MYSKCGSLRSARHLFDVMPHRDLVTWNTILAAYASSHDSHFRNVEEGLFLFKLLLRSSDVSLTKLTFAAVLKSCLMSNYAWASECVHGYAMKIGLESDVLISGALVNIYIKSGKVREARLMFDDMAEYDRDVVLWNMMLRAYVKMGVQEAFYFLSEFHRSEVVSPDIGSLQCVFRGFAEDLDTYSKYKEQVQAYAIKLSSNRVEFANKVISWNKTMSQYYQIGDHWSAINCFLNMNRLNIEHDDVTFIVSLATVVPCGDIKLGEQIHGMALKSGFDIIVNVSNGLINMYSKMGCLMSARRVFFGMKETDVVSFNSMITSYVQSCLVEESVDLYIDLLRNGLRPDHFTLASILRACSSLSSGLHLTEQIHAHAMKSGLHMDAFVSTTLVISYSRNGRTEEAELLFLDNDEYDLASWNAMMFGFICSGNSHRAWELFAMMHRSGEKPDEITLTTMTKACGFPESLKLGRQIHGYVLKLGVDTDLYLGSSLLDMYITCGVMVDAHRVFEAIPSPDDVAWTSMISGYVENGDGDSALLIYHKMRQSGILPDEYTFATLIKASSCSTALEQGRQIHANAIKSNCGVDTYVSTSLIDLYAKCGNIEESYRVFQRTHLQNIVLWNSMLMALAQYGYGKEALSLFNDLKSVGHILPDRVTFIGVLSACSHSGLVSEVYSYLQKMTKDYGIEPGIEHYTCLVDGLGRAGCVQEAEKLIASIPFEDSGSMYRSLLGACRLQGDVETGKRVATKLLKLEPFESSTYVLLSNVYAASNQWSEVANARRTMKMKNVKKDAGFSWIDVKNKGHMFVVDDRCHPEREIIYDKVKDLMKLIREDGCIPDTDHVFQGT</sequence>
<organism evidence="1 2">
    <name type="scientific">Arctium lappa</name>
    <name type="common">Greater burdock</name>
    <name type="synonym">Lappa major</name>
    <dbReference type="NCBI Taxonomy" id="4217"/>
    <lineage>
        <taxon>Eukaryota</taxon>
        <taxon>Viridiplantae</taxon>
        <taxon>Streptophyta</taxon>
        <taxon>Embryophyta</taxon>
        <taxon>Tracheophyta</taxon>
        <taxon>Spermatophyta</taxon>
        <taxon>Magnoliopsida</taxon>
        <taxon>eudicotyledons</taxon>
        <taxon>Gunneridae</taxon>
        <taxon>Pentapetalae</taxon>
        <taxon>asterids</taxon>
        <taxon>campanulids</taxon>
        <taxon>Asterales</taxon>
        <taxon>Asteraceae</taxon>
        <taxon>Carduoideae</taxon>
        <taxon>Cardueae</taxon>
        <taxon>Arctiinae</taxon>
        <taxon>Arctium</taxon>
    </lineage>
</organism>
<protein>
    <submittedName>
        <fullName evidence="1">Uncharacterized protein</fullName>
    </submittedName>
</protein>
<keyword evidence="2" id="KW-1185">Reference proteome</keyword>
<name>A0ACB8ZVM9_ARCLA</name>
<comment type="caution">
    <text evidence="1">The sequence shown here is derived from an EMBL/GenBank/DDBJ whole genome shotgun (WGS) entry which is preliminary data.</text>
</comment>
<reference evidence="2" key="1">
    <citation type="journal article" date="2022" name="Mol. Ecol. Resour.">
        <title>The genomes of chicory, endive, great burdock and yacon provide insights into Asteraceae palaeo-polyploidization history and plant inulin production.</title>
        <authorList>
            <person name="Fan W."/>
            <person name="Wang S."/>
            <person name="Wang H."/>
            <person name="Wang A."/>
            <person name="Jiang F."/>
            <person name="Liu H."/>
            <person name="Zhao H."/>
            <person name="Xu D."/>
            <person name="Zhang Y."/>
        </authorList>
    </citation>
    <scope>NUCLEOTIDE SEQUENCE [LARGE SCALE GENOMIC DNA]</scope>
    <source>
        <strain evidence="2">cv. Niubang</strain>
    </source>
</reference>
<evidence type="ECO:0000313" key="1">
    <source>
        <dbReference type="EMBL" id="KAI3701781.1"/>
    </source>
</evidence>
<accession>A0ACB8ZVM9</accession>